<keyword evidence="3" id="KW-0813">Transport</keyword>
<dbReference type="GO" id="GO:0009279">
    <property type="term" value="C:cell outer membrane"/>
    <property type="evidence" value="ECO:0007669"/>
    <property type="project" value="UniProtKB-SubCell"/>
</dbReference>
<dbReference type="Gene3D" id="1.20.1600.10">
    <property type="entry name" value="Outer membrane efflux proteins (OEP)"/>
    <property type="match status" value="1"/>
</dbReference>
<dbReference type="GO" id="GO:1990281">
    <property type="term" value="C:efflux pump complex"/>
    <property type="evidence" value="ECO:0007669"/>
    <property type="project" value="TreeGrafter"/>
</dbReference>
<evidence type="ECO:0000313" key="8">
    <source>
        <dbReference type="EMBL" id="MQN12158.1"/>
    </source>
</evidence>
<dbReference type="Proteomes" id="UP000442105">
    <property type="component" value="Unassembled WGS sequence"/>
</dbReference>
<gene>
    <name evidence="8" type="ORF">F7D95_04840</name>
</gene>
<evidence type="ECO:0000256" key="6">
    <source>
        <dbReference type="ARBA" id="ARBA00023136"/>
    </source>
</evidence>
<dbReference type="GO" id="GO:0015288">
    <property type="term" value="F:porin activity"/>
    <property type="evidence" value="ECO:0007669"/>
    <property type="project" value="TreeGrafter"/>
</dbReference>
<comment type="subcellular location">
    <subcellularLocation>
        <location evidence="1">Cell outer membrane</location>
    </subcellularLocation>
</comment>
<comment type="similarity">
    <text evidence="2">Belongs to the outer membrane factor (OMF) (TC 1.B.17) family.</text>
</comment>
<evidence type="ECO:0000256" key="4">
    <source>
        <dbReference type="ARBA" id="ARBA00022452"/>
    </source>
</evidence>
<dbReference type="PANTHER" id="PTHR30026">
    <property type="entry name" value="OUTER MEMBRANE PROTEIN TOLC"/>
    <property type="match status" value="1"/>
</dbReference>
<evidence type="ECO:0000256" key="5">
    <source>
        <dbReference type="ARBA" id="ARBA00022692"/>
    </source>
</evidence>
<dbReference type="InterPro" id="IPR003423">
    <property type="entry name" value="OMP_efflux"/>
</dbReference>
<comment type="caution">
    <text evidence="8">The sequence shown here is derived from an EMBL/GenBank/DDBJ whole genome shotgun (WGS) entry which is preliminary data.</text>
</comment>
<dbReference type="EMBL" id="VZCW01000117">
    <property type="protein sequence ID" value="MQN12158.1"/>
    <property type="molecule type" value="Genomic_DNA"/>
</dbReference>
<organism evidence="8 9">
    <name type="scientific">Segatella copri</name>
    <dbReference type="NCBI Taxonomy" id="165179"/>
    <lineage>
        <taxon>Bacteria</taxon>
        <taxon>Pseudomonadati</taxon>
        <taxon>Bacteroidota</taxon>
        <taxon>Bacteroidia</taxon>
        <taxon>Bacteroidales</taxon>
        <taxon>Prevotellaceae</taxon>
        <taxon>Segatella</taxon>
    </lineage>
</organism>
<dbReference type="PANTHER" id="PTHR30026:SF20">
    <property type="entry name" value="OUTER MEMBRANE PROTEIN TOLC"/>
    <property type="match status" value="1"/>
</dbReference>
<proteinExistence type="inferred from homology"/>
<dbReference type="Pfam" id="PF02321">
    <property type="entry name" value="OEP"/>
    <property type="match status" value="1"/>
</dbReference>
<sequence>MTRMRKIIILLLLLCVGLTARAQKVISLNDAILIAQQNSYDAQLARFSFLSSYWAYKSFRAELLPSVSLTGGLMNFDHSRVEARNSEDGRINYVDNNSLTNSLTLSVEQQIASLGGTLSLKSYLYRLDQFDYKMTTYNTLPLRLSYSQPLRSYNELKWRKKTEPKEFEKAKKVYLEKMEDIAIQVATLYFQAISSQSNYSQNVSKYSDLEALYKISEKRLNLGTITKSDLLQLELSKLNTKVEVNNSKIKMDDSLFDLFSYLRVTDYEDAKLIPPANVADMVLNADEVLRKAWDNSSHSLTQEISVLTAQQNLAQAKSVKGIQMRLNAEVGFNRTADGFAAAYSHLQDNEIIGLTVTLPIFDWGVQKGKVMVAKSNLELAKTKKEQADQDYVQKIKRDILQFSFQSEQCRTSMRAQEISNERYEITKKRFETGNISVTELNTAIQELETAKSQYISQLQTYWSYYYTLRKYTLYDWDKHQDLTVDFDKLVQTNGK</sequence>
<evidence type="ECO:0000256" key="1">
    <source>
        <dbReference type="ARBA" id="ARBA00004442"/>
    </source>
</evidence>
<reference evidence="9" key="1">
    <citation type="submission" date="2019-09" db="EMBL/GenBank/DDBJ databases">
        <title>Distinct polysaccharide growth profiles of human intestinal Prevotella copri isolates.</title>
        <authorList>
            <person name="Fehlner-Peach H."/>
            <person name="Magnabosco C."/>
            <person name="Raghavan V."/>
            <person name="Scher J.U."/>
            <person name="Tett A."/>
            <person name="Cox L.M."/>
            <person name="Gottsegen C."/>
            <person name="Watters A."/>
            <person name="Wiltshire- Gordon J.D."/>
            <person name="Segata N."/>
            <person name="Bonneau R."/>
            <person name="Littman D.R."/>
        </authorList>
    </citation>
    <scope>NUCLEOTIDE SEQUENCE [LARGE SCALE GENOMIC DNA]</scope>
    <source>
        <strain evidence="9">iAQ1179</strain>
    </source>
</reference>
<evidence type="ECO:0000313" key="9">
    <source>
        <dbReference type="Proteomes" id="UP000442105"/>
    </source>
</evidence>
<dbReference type="InterPro" id="IPR051906">
    <property type="entry name" value="TolC-like"/>
</dbReference>
<evidence type="ECO:0000256" key="3">
    <source>
        <dbReference type="ARBA" id="ARBA00022448"/>
    </source>
</evidence>
<keyword evidence="6" id="KW-0472">Membrane</keyword>
<dbReference type="GO" id="GO:0015562">
    <property type="term" value="F:efflux transmembrane transporter activity"/>
    <property type="evidence" value="ECO:0007669"/>
    <property type="project" value="InterPro"/>
</dbReference>
<protein>
    <submittedName>
        <fullName evidence="8">TolC family protein</fullName>
    </submittedName>
</protein>
<dbReference type="AlphaFoldDB" id="A0AA90UEC6"/>
<name>A0AA90UEC6_9BACT</name>
<evidence type="ECO:0000256" key="2">
    <source>
        <dbReference type="ARBA" id="ARBA00007613"/>
    </source>
</evidence>
<evidence type="ECO:0000256" key="7">
    <source>
        <dbReference type="ARBA" id="ARBA00023237"/>
    </source>
</evidence>
<keyword evidence="5" id="KW-0812">Transmembrane</keyword>
<accession>A0AA90UEC6</accession>
<dbReference type="SUPFAM" id="SSF56954">
    <property type="entry name" value="Outer membrane efflux proteins (OEP)"/>
    <property type="match status" value="1"/>
</dbReference>
<keyword evidence="7" id="KW-0998">Cell outer membrane</keyword>
<keyword evidence="4" id="KW-1134">Transmembrane beta strand</keyword>